<organism evidence="1">
    <name type="scientific">marine sediment metagenome</name>
    <dbReference type="NCBI Taxonomy" id="412755"/>
    <lineage>
        <taxon>unclassified sequences</taxon>
        <taxon>metagenomes</taxon>
        <taxon>ecological metagenomes</taxon>
    </lineage>
</organism>
<feature type="non-terminal residue" evidence="1">
    <location>
        <position position="1"/>
    </location>
</feature>
<sequence>YIMVGKTTLELVNADLDGARSELHKVDSKIVVIYAI</sequence>
<dbReference type="EMBL" id="BARU01016573">
    <property type="protein sequence ID" value="GAH50021.1"/>
    <property type="molecule type" value="Genomic_DNA"/>
</dbReference>
<gene>
    <name evidence="1" type="ORF">S03H2_27537</name>
</gene>
<reference evidence="1" key="1">
    <citation type="journal article" date="2014" name="Front. Microbiol.">
        <title>High frequency of phylogenetically diverse reductive dehalogenase-homologous genes in deep subseafloor sedimentary metagenomes.</title>
        <authorList>
            <person name="Kawai M."/>
            <person name="Futagami T."/>
            <person name="Toyoda A."/>
            <person name="Takaki Y."/>
            <person name="Nishi S."/>
            <person name="Hori S."/>
            <person name="Arai W."/>
            <person name="Tsubouchi T."/>
            <person name="Morono Y."/>
            <person name="Uchiyama I."/>
            <person name="Ito T."/>
            <person name="Fujiyama A."/>
            <person name="Inagaki F."/>
            <person name="Takami H."/>
        </authorList>
    </citation>
    <scope>NUCLEOTIDE SEQUENCE</scope>
    <source>
        <strain evidence="1">Expedition CK06-06</strain>
    </source>
</reference>
<accession>X1FWM8</accession>
<name>X1FWM8_9ZZZZ</name>
<comment type="caution">
    <text evidence="1">The sequence shown here is derived from an EMBL/GenBank/DDBJ whole genome shotgun (WGS) entry which is preliminary data.</text>
</comment>
<proteinExistence type="predicted"/>
<evidence type="ECO:0000313" key="1">
    <source>
        <dbReference type="EMBL" id="GAH50021.1"/>
    </source>
</evidence>
<protein>
    <submittedName>
        <fullName evidence="1">Uncharacterized protein</fullName>
    </submittedName>
</protein>
<dbReference type="AlphaFoldDB" id="X1FWM8"/>